<evidence type="ECO:0000259" key="2">
    <source>
        <dbReference type="Pfam" id="PF03644"/>
    </source>
</evidence>
<dbReference type="GO" id="GO:0005829">
    <property type="term" value="C:cytosol"/>
    <property type="evidence" value="ECO:0007669"/>
    <property type="project" value="UniProtKB-SubCell"/>
</dbReference>
<organism evidence="3 4">
    <name type="scientific">Acanthoscelides obtectus</name>
    <name type="common">Bean weevil</name>
    <name type="synonym">Bruchus obtectus</name>
    <dbReference type="NCBI Taxonomy" id="200917"/>
    <lineage>
        <taxon>Eukaryota</taxon>
        <taxon>Metazoa</taxon>
        <taxon>Ecdysozoa</taxon>
        <taxon>Arthropoda</taxon>
        <taxon>Hexapoda</taxon>
        <taxon>Insecta</taxon>
        <taxon>Pterygota</taxon>
        <taxon>Neoptera</taxon>
        <taxon>Endopterygota</taxon>
        <taxon>Coleoptera</taxon>
        <taxon>Polyphaga</taxon>
        <taxon>Cucujiformia</taxon>
        <taxon>Chrysomeloidea</taxon>
        <taxon>Chrysomelidae</taxon>
        <taxon>Bruchinae</taxon>
        <taxon>Bruchini</taxon>
        <taxon>Acanthoscelides</taxon>
    </lineage>
</organism>
<dbReference type="PANTHER" id="PTHR13246">
    <property type="entry name" value="ENDO BETA N-ACETYLGLUCOSAMINIDASE"/>
    <property type="match status" value="1"/>
</dbReference>
<feature type="region of interest" description="Disordered" evidence="1">
    <location>
        <begin position="1"/>
        <end position="30"/>
    </location>
</feature>
<accession>A0A9P0NXR4</accession>
<dbReference type="Pfam" id="PF03644">
    <property type="entry name" value="Glyco_hydro_85"/>
    <property type="match status" value="1"/>
</dbReference>
<dbReference type="OrthoDB" id="284473at2759"/>
<dbReference type="GO" id="GO:0033925">
    <property type="term" value="F:mannosyl-glycoprotein endo-beta-N-acetylglucosaminidase activity"/>
    <property type="evidence" value="ECO:0007669"/>
    <property type="project" value="UniProtKB-EC"/>
</dbReference>
<sequence length="591" mass="67998">MSDSNVVASTDTSTLPNSKRKLSTEETDSNKMMQMPSLFLECHPIDNPEDLLGVVRSPPRWVQRVAPIAPRSEFVMQNKLSNCHTEKDQFGARKRLDARTVPKTLVCHDYRGGYQADKYLHYPYEEIVGNGYTFYNWAQIDVFVYFSHHFITIPPLCWINAAHANGVKILGTLITEFGDGKNTCDEKIFKDIRSMREFTLSLVELTRVFGFDGWLLNIENRVDNVEVLKEFVPLLTEMLHQENSGSLVIWYDSVTVAGELLWQNELNDKNRYFFDSCDGIFLNYSWNEQNLSKSAAEAKQRHLDVYVGIDVFGRNFFGGGMFNTHKAVDVAAKYNLSIAIFAPGWTHETLGNVDLFFEKFYNRDSAFWSSLWPYLYTHPLNNYFTTNFYIGLDKYCYNLFSQQHQLTEVLRPTLKLPEFSEIPNIKSQCDCLQSYILGSKNTCLITKENLRKDFDHIHYLFACDIKIIDNTVVFFLTKDPYGRTSALRITLLVSGFNRSMRRIELLTEKKENPLNNNSVLQVNPSESPDVVYSLKNRYYNKIVDDNWNLSVYVFNTTICDILEIGGAIENGDSLYLGAFGIENADGNFLKS</sequence>
<dbReference type="EMBL" id="CAKOFQ010006706">
    <property type="protein sequence ID" value="CAH1963248.1"/>
    <property type="molecule type" value="Genomic_DNA"/>
</dbReference>
<dbReference type="InterPro" id="IPR005201">
    <property type="entry name" value="TIM_ENGase"/>
</dbReference>
<protein>
    <recommendedName>
        <fullName evidence="2">Cytosolic endo-beta-N-acetylglucosaminidase TIM barrel domain-containing protein</fullName>
    </recommendedName>
</protein>
<proteinExistence type="predicted"/>
<feature type="compositionally biased region" description="Polar residues" evidence="1">
    <location>
        <begin position="1"/>
        <end position="17"/>
    </location>
</feature>
<dbReference type="PANTHER" id="PTHR13246:SF1">
    <property type="entry name" value="CYTOSOLIC ENDO-BETA-N-ACETYLGLUCOSAMINIDASE"/>
    <property type="match status" value="1"/>
</dbReference>
<evidence type="ECO:0000313" key="4">
    <source>
        <dbReference type="Proteomes" id="UP001152888"/>
    </source>
</evidence>
<dbReference type="CDD" id="cd06547">
    <property type="entry name" value="GH85_ENGase"/>
    <property type="match status" value="1"/>
</dbReference>
<dbReference type="Gene3D" id="3.20.20.80">
    <property type="entry name" value="Glycosidases"/>
    <property type="match status" value="1"/>
</dbReference>
<dbReference type="InterPro" id="IPR032979">
    <property type="entry name" value="ENGase"/>
</dbReference>
<evidence type="ECO:0000256" key="1">
    <source>
        <dbReference type="SAM" id="MobiDB-lite"/>
    </source>
</evidence>
<dbReference type="Proteomes" id="UP001152888">
    <property type="component" value="Unassembled WGS sequence"/>
</dbReference>
<keyword evidence="4" id="KW-1185">Reference proteome</keyword>
<gene>
    <name evidence="3" type="ORF">ACAOBT_LOCUS5104</name>
</gene>
<name>A0A9P0NXR4_ACAOB</name>
<reference evidence="3" key="1">
    <citation type="submission" date="2022-03" db="EMBL/GenBank/DDBJ databases">
        <authorList>
            <person name="Sayadi A."/>
        </authorList>
    </citation>
    <scope>NUCLEOTIDE SEQUENCE</scope>
</reference>
<dbReference type="AlphaFoldDB" id="A0A9P0NXR4"/>
<evidence type="ECO:0000313" key="3">
    <source>
        <dbReference type="EMBL" id="CAH1963248.1"/>
    </source>
</evidence>
<feature type="domain" description="Cytosolic endo-beta-N-acetylglucosaminidase TIM barrel" evidence="2">
    <location>
        <begin position="129"/>
        <end position="389"/>
    </location>
</feature>
<comment type="caution">
    <text evidence="3">The sequence shown here is derived from an EMBL/GenBank/DDBJ whole genome shotgun (WGS) entry which is preliminary data.</text>
</comment>